<accession>C1DX77</accession>
<dbReference type="GO" id="GO:0005840">
    <property type="term" value="C:ribosome"/>
    <property type="evidence" value="ECO:0007669"/>
    <property type="project" value="UniProtKB-KW"/>
</dbReference>
<dbReference type="HOGENOM" id="CLU_122625_1_3_0"/>
<dbReference type="InterPro" id="IPR036838">
    <property type="entry name" value="Ribosomal_uS10_dom_sf"/>
</dbReference>
<keyword evidence="7" id="KW-1185">Reference proteome</keyword>
<evidence type="ECO:0000256" key="3">
    <source>
        <dbReference type="ARBA" id="ARBA00023274"/>
    </source>
</evidence>
<comment type="similarity">
    <text evidence="1 4">Belongs to the universal ribosomal protein uS10 family.</text>
</comment>
<dbReference type="PANTHER" id="PTHR11700">
    <property type="entry name" value="30S RIBOSOMAL PROTEIN S10 FAMILY MEMBER"/>
    <property type="match status" value="1"/>
</dbReference>
<dbReference type="Gene3D" id="3.30.70.600">
    <property type="entry name" value="Ribosomal protein S10 domain"/>
    <property type="match status" value="1"/>
</dbReference>
<dbReference type="FunFam" id="3.30.70.600:FF:000003">
    <property type="entry name" value="30S ribosomal protein S10"/>
    <property type="match status" value="1"/>
</dbReference>
<dbReference type="Proteomes" id="UP000001369">
    <property type="component" value="Chromosome"/>
</dbReference>
<evidence type="ECO:0000313" key="6">
    <source>
        <dbReference type="EMBL" id="ACN98492.1"/>
    </source>
</evidence>
<dbReference type="SMART" id="SM01403">
    <property type="entry name" value="Ribosomal_S10"/>
    <property type="match status" value="1"/>
</dbReference>
<dbReference type="GO" id="GO:0006412">
    <property type="term" value="P:translation"/>
    <property type="evidence" value="ECO:0007669"/>
    <property type="project" value="UniProtKB-UniRule"/>
</dbReference>
<dbReference type="AlphaFoldDB" id="C1DX77"/>
<dbReference type="PRINTS" id="PR00971">
    <property type="entry name" value="RIBOSOMALS10"/>
</dbReference>
<dbReference type="OrthoDB" id="9804464at2"/>
<keyword evidence="3 4" id="KW-0687">Ribonucleoprotein</keyword>
<dbReference type="InterPro" id="IPR001848">
    <property type="entry name" value="Ribosomal_uS10"/>
</dbReference>
<evidence type="ECO:0000313" key="7">
    <source>
        <dbReference type="Proteomes" id="UP000001369"/>
    </source>
</evidence>
<dbReference type="SUPFAM" id="SSF54999">
    <property type="entry name" value="Ribosomal protein S10"/>
    <property type="match status" value="1"/>
</dbReference>
<dbReference type="GO" id="GO:0003735">
    <property type="term" value="F:structural constituent of ribosome"/>
    <property type="evidence" value="ECO:0007669"/>
    <property type="project" value="InterPro"/>
</dbReference>
<protein>
    <recommendedName>
        <fullName evidence="4">Small ribosomal subunit protein uS10</fullName>
    </recommendedName>
</protein>
<feature type="domain" description="Small ribosomal subunit protein uS10" evidence="5">
    <location>
        <begin position="6"/>
        <end position="100"/>
    </location>
</feature>
<keyword evidence="2 4" id="KW-0689">Ribosomal protein</keyword>
<dbReference type="InterPro" id="IPR027486">
    <property type="entry name" value="Ribosomal_uS10_dom"/>
</dbReference>
<dbReference type="NCBIfam" id="NF001861">
    <property type="entry name" value="PRK00596.1"/>
    <property type="match status" value="1"/>
</dbReference>
<proteinExistence type="inferred from homology"/>
<gene>
    <name evidence="4 6" type="primary">rpsJ</name>
    <name evidence="6" type="ordered locus">SULAZ_1757</name>
</gene>
<dbReference type="STRING" id="204536.SULAZ_1757"/>
<evidence type="ECO:0000259" key="5">
    <source>
        <dbReference type="SMART" id="SM01403"/>
    </source>
</evidence>
<evidence type="ECO:0000256" key="2">
    <source>
        <dbReference type="ARBA" id="ARBA00022980"/>
    </source>
</evidence>
<evidence type="ECO:0000256" key="4">
    <source>
        <dbReference type="HAMAP-Rule" id="MF_00508"/>
    </source>
</evidence>
<dbReference type="EMBL" id="CP001229">
    <property type="protein sequence ID" value="ACN98492.1"/>
    <property type="molecule type" value="Genomic_DNA"/>
</dbReference>
<dbReference type="GO" id="GO:1990904">
    <property type="term" value="C:ribonucleoprotein complex"/>
    <property type="evidence" value="ECO:0007669"/>
    <property type="project" value="UniProtKB-KW"/>
</dbReference>
<dbReference type="Pfam" id="PF00338">
    <property type="entry name" value="Ribosomal_S10"/>
    <property type="match status" value="1"/>
</dbReference>
<dbReference type="InterPro" id="IPR018268">
    <property type="entry name" value="Ribosomal_uS10_CS"/>
</dbReference>
<sequence>MQEKIRIKLKAFDHRVLDQSVKQIVDTVKRGGGLLKGPIPLPTERKVWCVHRSPHKFEQSREHFEMRIHKRLIEIENATPQTIEALMDINLPAGVDVEIKLS</sequence>
<dbReference type="KEGG" id="saf:SULAZ_1757"/>
<organism evidence="6 7">
    <name type="scientific">Sulfurihydrogenibium azorense (strain DSM 15241 / OCM 825 / Az-Fu1)</name>
    <dbReference type="NCBI Taxonomy" id="204536"/>
    <lineage>
        <taxon>Bacteria</taxon>
        <taxon>Pseudomonadati</taxon>
        <taxon>Aquificota</taxon>
        <taxon>Aquificia</taxon>
        <taxon>Aquificales</taxon>
        <taxon>Hydrogenothermaceae</taxon>
        <taxon>Sulfurihydrogenibium</taxon>
    </lineage>
</organism>
<dbReference type="PROSITE" id="PS00361">
    <property type="entry name" value="RIBOSOMAL_S10"/>
    <property type="match status" value="1"/>
</dbReference>
<dbReference type="RefSeq" id="WP_012673816.1">
    <property type="nucleotide sequence ID" value="NC_012438.1"/>
</dbReference>
<dbReference type="GO" id="GO:0000049">
    <property type="term" value="F:tRNA binding"/>
    <property type="evidence" value="ECO:0007669"/>
    <property type="project" value="UniProtKB-UniRule"/>
</dbReference>
<dbReference type="HAMAP" id="MF_00508">
    <property type="entry name" value="Ribosomal_uS10"/>
    <property type="match status" value="1"/>
</dbReference>
<dbReference type="eggNOG" id="COG0051">
    <property type="taxonomic scope" value="Bacteria"/>
</dbReference>
<evidence type="ECO:0000256" key="1">
    <source>
        <dbReference type="ARBA" id="ARBA00007102"/>
    </source>
</evidence>
<name>C1DX77_SULAA</name>
<dbReference type="NCBIfam" id="TIGR01049">
    <property type="entry name" value="rpsJ_bact"/>
    <property type="match status" value="1"/>
</dbReference>
<reference evidence="6 7" key="1">
    <citation type="journal article" date="2009" name="J. Bacteriol.">
        <title>Complete and draft genome sequences of six members of the Aquificales.</title>
        <authorList>
            <person name="Reysenbach A.L."/>
            <person name="Hamamura N."/>
            <person name="Podar M."/>
            <person name="Griffiths E."/>
            <person name="Ferreira S."/>
            <person name="Hochstein R."/>
            <person name="Heidelberg J."/>
            <person name="Johnson J."/>
            <person name="Mead D."/>
            <person name="Pohorille A."/>
            <person name="Sarmiento M."/>
            <person name="Schweighofer K."/>
            <person name="Seshadri R."/>
            <person name="Voytek M.A."/>
        </authorList>
    </citation>
    <scope>NUCLEOTIDE SEQUENCE [LARGE SCALE GENOMIC DNA]</scope>
    <source>
        <strain evidence="7">Az-Fu1 / DSM 15241 / OCM 825</strain>
    </source>
</reference>
<comment type="function">
    <text evidence="4">Involved in the binding of tRNA to the ribosomes.</text>
</comment>
<comment type="subunit">
    <text evidence="4">Part of the 30S ribosomal subunit.</text>
</comment>